<gene>
    <name evidence="1" type="primary">PPUP9101</name>
</gene>
<accession>A0A0S7ESN8</accession>
<protein>
    <submittedName>
        <fullName evidence="1">PPUP9101</fullName>
    </submittedName>
</protein>
<proteinExistence type="predicted"/>
<name>A0A0S7ESN8_9TELE</name>
<evidence type="ECO:0000313" key="1">
    <source>
        <dbReference type="EMBL" id="JAO05293.1"/>
    </source>
</evidence>
<dbReference type="EMBL" id="GBYX01476384">
    <property type="protein sequence ID" value="JAO05293.1"/>
    <property type="molecule type" value="Transcribed_RNA"/>
</dbReference>
<reference evidence="1" key="1">
    <citation type="submission" date="2014-12" db="EMBL/GenBank/DDBJ databases">
        <title>Parallel Evolution in Life History Adaptation Evident in the Tissue-Specific Poeciliopsis prolifica transcriptome.</title>
        <authorList>
            <person name="Jue N.K."/>
            <person name="Foley R.J."/>
            <person name="Obergfell C."/>
            <person name="Reznick D.N."/>
            <person name="O'Neill R.J."/>
            <person name="O'Neill M.J."/>
        </authorList>
    </citation>
    <scope>NUCLEOTIDE SEQUENCE</scope>
</reference>
<dbReference type="AlphaFoldDB" id="A0A0S7ESN8"/>
<sequence length="117" mass="12953">RSPPAPRTPVAPYRVCLNLLAIRAKTLLMLSWGRSSNCRLHRGQVQTELDAQYPPMHACRDTEVKGQSDSSAPTASGGRYLAEVVSAGRRNRVSEQVQADGAGQLLLREKFRCLRHL</sequence>
<organism evidence="1">
    <name type="scientific">Poeciliopsis prolifica</name>
    <name type="common">blackstripe livebearer</name>
    <dbReference type="NCBI Taxonomy" id="188132"/>
    <lineage>
        <taxon>Eukaryota</taxon>
        <taxon>Metazoa</taxon>
        <taxon>Chordata</taxon>
        <taxon>Craniata</taxon>
        <taxon>Vertebrata</taxon>
        <taxon>Euteleostomi</taxon>
        <taxon>Actinopterygii</taxon>
        <taxon>Neopterygii</taxon>
        <taxon>Teleostei</taxon>
        <taxon>Neoteleostei</taxon>
        <taxon>Acanthomorphata</taxon>
        <taxon>Ovalentaria</taxon>
        <taxon>Atherinomorphae</taxon>
        <taxon>Cyprinodontiformes</taxon>
        <taxon>Poeciliidae</taxon>
        <taxon>Poeciliinae</taxon>
        <taxon>Poeciliopsis</taxon>
    </lineage>
</organism>
<feature type="non-terminal residue" evidence="1">
    <location>
        <position position="1"/>
    </location>
</feature>